<dbReference type="SMART" id="SM00862">
    <property type="entry name" value="Trans_reg_C"/>
    <property type="match status" value="1"/>
</dbReference>
<protein>
    <submittedName>
        <fullName evidence="3">Helix-turn-helix domain-containing protein</fullName>
    </submittedName>
</protein>
<proteinExistence type="predicted"/>
<dbReference type="Proteomes" id="UP001595420">
    <property type="component" value="Unassembled WGS sequence"/>
</dbReference>
<gene>
    <name evidence="3" type="ORF">ACFOD3_20545</name>
</gene>
<evidence type="ECO:0000259" key="2">
    <source>
        <dbReference type="SMART" id="SM00862"/>
    </source>
</evidence>
<reference evidence="4" key="1">
    <citation type="journal article" date="2019" name="Int. J. Syst. Evol. Microbiol.">
        <title>The Global Catalogue of Microorganisms (GCM) 10K type strain sequencing project: providing services to taxonomists for standard genome sequencing and annotation.</title>
        <authorList>
            <consortium name="The Broad Institute Genomics Platform"/>
            <consortium name="The Broad Institute Genome Sequencing Center for Infectious Disease"/>
            <person name="Wu L."/>
            <person name="Ma J."/>
        </authorList>
    </citation>
    <scope>NUCLEOTIDE SEQUENCE [LARGE SCALE GENOMIC DNA]</scope>
    <source>
        <strain evidence="4">CGMCC 1.16855</strain>
    </source>
</reference>
<comment type="caution">
    <text evidence="3">The sequence shown here is derived from an EMBL/GenBank/DDBJ whole genome shotgun (WGS) entry which is preliminary data.</text>
</comment>
<dbReference type="EMBL" id="JBHRSB010000006">
    <property type="protein sequence ID" value="MFC3002300.1"/>
    <property type="molecule type" value="Genomic_DNA"/>
</dbReference>
<name>A0ABV7BXQ0_9PROT</name>
<evidence type="ECO:0000313" key="4">
    <source>
        <dbReference type="Proteomes" id="UP001595420"/>
    </source>
</evidence>
<dbReference type="RefSeq" id="WP_216838383.1">
    <property type="nucleotide sequence ID" value="NZ_JAFNJS010000006.1"/>
</dbReference>
<evidence type="ECO:0000313" key="3">
    <source>
        <dbReference type="EMBL" id="MFC3002300.1"/>
    </source>
</evidence>
<accession>A0ABV7BXQ0</accession>
<keyword evidence="4" id="KW-1185">Reference proteome</keyword>
<feature type="domain" description="OmpR/PhoB-type" evidence="2">
    <location>
        <begin position="15"/>
        <end position="86"/>
    </location>
</feature>
<organism evidence="3 4">
    <name type="scientific">Falsiroseomonas tokyonensis</name>
    <dbReference type="NCBI Taxonomy" id="430521"/>
    <lineage>
        <taxon>Bacteria</taxon>
        <taxon>Pseudomonadati</taxon>
        <taxon>Pseudomonadota</taxon>
        <taxon>Alphaproteobacteria</taxon>
        <taxon>Acetobacterales</taxon>
        <taxon>Roseomonadaceae</taxon>
        <taxon>Falsiroseomonas</taxon>
    </lineage>
</organism>
<dbReference type="InterPro" id="IPR001867">
    <property type="entry name" value="OmpR/PhoB-type_DNA-bd"/>
</dbReference>
<sequence length="123" mass="13145">MTEEPSPAEPCFAAGTRTGALLRRLHASIGHIVTYEALEYAIYGDSGPAAERPNFVRMILHPMIAKLRAKLPPGAIQNVAGVGYRLDPDVEGLPRIDDAHVVVASRSEEDEAAFLALAGGDPR</sequence>
<keyword evidence="1" id="KW-0238">DNA-binding</keyword>
<evidence type="ECO:0000256" key="1">
    <source>
        <dbReference type="ARBA" id="ARBA00023125"/>
    </source>
</evidence>